<dbReference type="EMBL" id="KI635808">
    <property type="protein sequence ID" value="ETB57168.1"/>
    <property type="molecule type" value="Genomic_DNA"/>
</dbReference>
<reference evidence="2 3" key="1">
    <citation type="submission" date="2013-11" db="EMBL/GenBank/DDBJ databases">
        <title>The Genome Sequence of Plasmodium yoelii 17X.</title>
        <authorList>
            <consortium name="The Broad Institute Genomics Platform"/>
            <consortium name="The Broad Institute Genome Sequencing Center for Infectious Disease"/>
            <person name="Neafsey D."/>
            <person name="Adams J."/>
            <person name="Walker B."/>
            <person name="Young S.K."/>
            <person name="Zeng Q."/>
            <person name="Gargeya S."/>
            <person name="Fitzgerald M."/>
            <person name="Haas B."/>
            <person name="Abouelleil A."/>
            <person name="Alvarado L."/>
            <person name="Chapman S.B."/>
            <person name="Gainer-Dewar J."/>
            <person name="Goldberg J."/>
            <person name="Griggs A."/>
            <person name="Gujja S."/>
            <person name="Hansen M."/>
            <person name="Howarth C."/>
            <person name="Imamovic A."/>
            <person name="Ireland A."/>
            <person name="Larimer J."/>
            <person name="McCowan C."/>
            <person name="Murphy C."/>
            <person name="Pearson M."/>
            <person name="Poon T.W."/>
            <person name="Priest M."/>
            <person name="Roberts A."/>
            <person name="Saif S."/>
            <person name="Shea T."/>
            <person name="Sykes S."/>
            <person name="Wortman J."/>
            <person name="Nusbaum C."/>
            <person name="Birren B."/>
        </authorList>
    </citation>
    <scope>NUCLEOTIDE SEQUENCE [LARGE SCALE GENOMIC DNA]</scope>
    <source>
        <strain evidence="2 3">17X</strain>
    </source>
</reference>
<keyword evidence="3" id="KW-1185">Reference proteome</keyword>
<evidence type="ECO:0000313" key="2">
    <source>
        <dbReference type="EMBL" id="ETB57168.1"/>
    </source>
</evidence>
<name>V7PFQ1_PLAYE</name>
<sequence>MQYSSMSNFQFIKKDIFCFIKCNYICIVNLLSSEKKYLGVVSNDNVDINRKYEIKEIKFSENEKEPTDEPKDEPKDVCTNDDNKNNEITIKIQDCDKKIDNLYNIYKFICDENTNSLIIVLKKNSEHLLYNLIFNENDNLESFKINLIKKFESVIKCIEVSQEHIFVLVKKKKKKIQMTK</sequence>
<protein>
    <submittedName>
        <fullName evidence="2">Uncharacterized protein</fullName>
    </submittedName>
</protein>
<feature type="region of interest" description="Disordered" evidence="1">
    <location>
        <begin position="61"/>
        <end position="80"/>
    </location>
</feature>
<evidence type="ECO:0000256" key="1">
    <source>
        <dbReference type="SAM" id="MobiDB-lite"/>
    </source>
</evidence>
<proteinExistence type="predicted"/>
<evidence type="ECO:0000313" key="3">
    <source>
        <dbReference type="Proteomes" id="UP000018538"/>
    </source>
</evidence>
<organism evidence="2 3">
    <name type="scientific">Plasmodium yoelii 17X</name>
    <dbReference type="NCBI Taxonomy" id="1323249"/>
    <lineage>
        <taxon>Eukaryota</taxon>
        <taxon>Sar</taxon>
        <taxon>Alveolata</taxon>
        <taxon>Apicomplexa</taxon>
        <taxon>Aconoidasida</taxon>
        <taxon>Haemosporida</taxon>
        <taxon>Plasmodiidae</taxon>
        <taxon>Plasmodium</taxon>
        <taxon>Plasmodium (Vinckeia)</taxon>
    </lineage>
</organism>
<gene>
    <name evidence="2" type="ORF">YYC_04987</name>
</gene>
<dbReference type="Proteomes" id="UP000018538">
    <property type="component" value="Unassembled WGS sequence"/>
</dbReference>
<accession>V7PFQ1</accession>
<dbReference type="AlphaFoldDB" id="V7PFQ1"/>